<evidence type="ECO:0000259" key="3">
    <source>
        <dbReference type="Pfam" id="PF01370"/>
    </source>
</evidence>
<dbReference type="OrthoDB" id="2735536at2759"/>
<dbReference type="PANTHER" id="PTHR10366:SF564">
    <property type="entry name" value="STEROL-4-ALPHA-CARBOXYLATE 3-DEHYDROGENASE, DECARBOXYLATING"/>
    <property type="match status" value="1"/>
</dbReference>
<evidence type="ECO:0000313" key="4">
    <source>
        <dbReference type="EMBL" id="KPI39641.1"/>
    </source>
</evidence>
<evidence type="ECO:0000256" key="2">
    <source>
        <dbReference type="ARBA" id="ARBA00023445"/>
    </source>
</evidence>
<dbReference type="Pfam" id="PF01370">
    <property type="entry name" value="Epimerase"/>
    <property type="match status" value="1"/>
</dbReference>
<reference evidence="4 5" key="1">
    <citation type="submission" date="2015-06" db="EMBL/GenBank/DDBJ databases">
        <title>Draft genome of the ant-associated black yeast Phialophora attae CBS 131958.</title>
        <authorList>
            <person name="Moreno L.F."/>
            <person name="Stielow B.J."/>
            <person name="de Hoog S."/>
            <person name="Vicente V.A."/>
            <person name="Weiss V.A."/>
            <person name="de Vries M."/>
            <person name="Cruz L.M."/>
            <person name="Souza E.M."/>
        </authorList>
    </citation>
    <scope>NUCLEOTIDE SEQUENCE [LARGE SCALE GENOMIC DNA]</scope>
    <source>
        <strain evidence="4 5">CBS 131958</strain>
    </source>
</reference>
<proteinExistence type="inferred from homology"/>
<feature type="domain" description="NAD-dependent epimerase/dehydratase" evidence="3">
    <location>
        <begin position="4"/>
        <end position="258"/>
    </location>
</feature>
<organism evidence="4 5">
    <name type="scientific">Cyphellophora attinorum</name>
    <dbReference type="NCBI Taxonomy" id="1664694"/>
    <lineage>
        <taxon>Eukaryota</taxon>
        <taxon>Fungi</taxon>
        <taxon>Dikarya</taxon>
        <taxon>Ascomycota</taxon>
        <taxon>Pezizomycotina</taxon>
        <taxon>Eurotiomycetes</taxon>
        <taxon>Chaetothyriomycetidae</taxon>
        <taxon>Chaetothyriales</taxon>
        <taxon>Cyphellophoraceae</taxon>
        <taxon>Cyphellophora</taxon>
    </lineage>
</organism>
<comment type="caution">
    <text evidence="4">The sequence shown here is derived from an EMBL/GenBank/DDBJ whole genome shotgun (WGS) entry which is preliminary data.</text>
</comment>
<dbReference type="STRING" id="1664694.A0A0N0NLS5"/>
<dbReference type="InterPro" id="IPR050425">
    <property type="entry name" value="NAD(P)_dehydrat-like"/>
</dbReference>
<keyword evidence="5" id="KW-1185">Reference proteome</keyword>
<gene>
    <name evidence="4" type="ORF">AB675_3423</name>
</gene>
<dbReference type="EMBL" id="LFJN01000014">
    <property type="protein sequence ID" value="KPI39641.1"/>
    <property type="molecule type" value="Genomic_DNA"/>
</dbReference>
<protein>
    <submittedName>
        <fullName evidence="4">Putative NADPH-dependent methylglyoxal GRP2</fullName>
    </submittedName>
</protein>
<dbReference type="Proteomes" id="UP000038010">
    <property type="component" value="Unassembled WGS sequence"/>
</dbReference>
<dbReference type="CDD" id="cd05227">
    <property type="entry name" value="AR_SDR_e"/>
    <property type="match status" value="1"/>
</dbReference>
<sequence>MRCLVSGGSGFIAAHVIEALLKNKHSVVFTVRSDEKGQKILSNHPNSPKDQLSYVIVKDIAQPCAFDEAVKSDPPFEAVLHTASPFHFNVTDPKKDLLDPAINGTNGILAAIKKSAPSVKRVAITSSFASIINPSNHAKVYSEKVWNPITMEEAVQDPASAYRASKKFAEEAAWKFVETEKPNFTLTTICPPLVLGPVVHYFSSLESLNTSNELVRDLIQGKFAKDGLPATRVPLFVDVRDLADAHVQAVEREQAQGKRFFVTAGFFRNGDVADIVKKNFPEYEKKLPGSWEYVPKDFGFDVDNSRGKEVLGLKYRRLEDSIVDLVKSLQAAGA</sequence>
<dbReference type="FunFam" id="3.40.50.720:FF:000191">
    <property type="entry name" value="Methylglyoxal reductase (NADPH-dependent)"/>
    <property type="match status" value="1"/>
</dbReference>
<accession>A0A0N0NLS5</accession>
<evidence type="ECO:0000256" key="1">
    <source>
        <dbReference type="ARBA" id="ARBA00023002"/>
    </source>
</evidence>
<dbReference type="GO" id="GO:0016616">
    <property type="term" value="F:oxidoreductase activity, acting on the CH-OH group of donors, NAD or NADP as acceptor"/>
    <property type="evidence" value="ECO:0007669"/>
    <property type="project" value="TreeGrafter"/>
</dbReference>
<evidence type="ECO:0000313" key="5">
    <source>
        <dbReference type="Proteomes" id="UP000038010"/>
    </source>
</evidence>
<dbReference type="PANTHER" id="PTHR10366">
    <property type="entry name" value="NAD DEPENDENT EPIMERASE/DEHYDRATASE"/>
    <property type="match status" value="1"/>
</dbReference>
<dbReference type="InterPro" id="IPR036291">
    <property type="entry name" value="NAD(P)-bd_dom_sf"/>
</dbReference>
<name>A0A0N0NLS5_9EURO</name>
<dbReference type="InterPro" id="IPR001509">
    <property type="entry name" value="Epimerase_deHydtase"/>
</dbReference>
<comment type="similarity">
    <text evidence="2">Belongs to the NAD(P)-dependent epimerase/dehydratase family. Dihydroflavonol-4-reductase subfamily.</text>
</comment>
<dbReference type="RefSeq" id="XP_017999604.1">
    <property type="nucleotide sequence ID" value="XM_018143472.1"/>
</dbReference>
<dbReference type="SUPFAM" id="SSF51735">
    <property type="entry name" value="NAD(P)-binding Rossmann-fold domains"/>
    <property type="match status" value="1"/>
</dbReference>
<dbReference type="GeneID" id="28735352"/>
<dbReference type="VEuPathDB" id="FungiDB:AB675_3423"/>
<dbReference type="Gene3D" id="3.40.50.720">
    <property type="entry name" value="NAD(P)-binding Rossmann-like Domain"/>
    <property type="match status" value="1"/>
</dbReference>
<dbReference type="AlphaFoldDB" id="A0A0N0NLS5"/>
<keyword evidence="1" id="KW-0560">Oxidoreductase</keyword>